<keyword evidence="1" id="KW-0812">Transmembrane</keyword>
<proteinExistence type="predicted"/>
<evidence type="ECO:0000256" key="1">
    <source>
        <dbReference type="SAM" id="Phobius"/>
    </source>
</evidence>
<evidence type="ECO:0000313" key="3">
    <source>
        <dbReference type="Proteomes" id="UP000215158"/>
    </source>
</evidence>
<sequence>MEMNMKLNPLHITIWVATAAAAFLLGGYLTNIHVNARGADNSRPVIRGNENSDYNNYVALRINPYDESAPIYSEFNDYRKWLLNNKDIKAVNDAADPMGLMMLSGQLAAKGMPRLPTDLLEQRFSSVKKILPSLDNHICATLIKGNFDATEFAAQSVPKMNSFNSEEAKAWFSVGRAAIEAQLHRSPIIVLSTEDATRGIVKIAKSMYAPQSKEFIASLTGLKTASDEEACATVRILYSRGNSLPEPYRGYIARMLLTGDDGNEKI</sequence>
<feature type="transmembrane region" description="Helical" evidence="1">
    <location>
        <begin position="12"/>
        <end position="29"/>
    </location>
</feature>
<keyword evidence="1" id="KW-0472">Membrane</keyword>
<name>A0A248VK34_9BURK</name>
<gene>
    <name evidence="2" type="ORF">CJU94_15015</name>
</gene>
<keyword evidence="1" id="KW-1133">Transmembrane helix</keyword>
<dbReference type="EMBL" id="CP022989">
    <property type="protein sequence ID" value="ASV99340.1"/>
    <property type="molecule type" value="Genomic_DNA"/>
</dbReference>
<organism evidence="2 3">
    <name type="scientific">Paraburkholderia aromaticivorans</name>
    <dbReference type="NCBI Taxonomy" id="2026199"/>
    <lineage>
        <taxon>Bacteria</taxon>
        <taxon>Pseudomonadati</taxon>
        <taxon>Pseudomonadota</taxon>
        <taxon>Betaproteobacteria</taxon>
        <taxon>Burkholderiales</taxon>
        <taxon>Burkholderiaceae</taxon>
        <taxon>Paraburkholderia</taxon>
    </lineage>
</organism>
<dbReference type="AlphaFoldDB" id="A0A248VK34"/>
<evidence type="ECO:0000313" key="2">
    <source>
        <dbReference type="EMBL" id="ASV99340.1"/>
    </source>
</evidence>
<reference evidence="2 3" key="1">
    <citation type="submission" date="2017-08" db="EMBL/GenBank/DDBJ databases">
        <title>Identification and genetic characteristics of simultaneous BTEX- and naphthalene-degrading Paraburkholderia sp. BN5 isolated from petroleum-contaminated soil.</title>
        <authorList>
            <person name="Lee Y."/>
            <person name="Jeon C.O."/>
        </authorList>
    </citation>
    <scope>NUCLEOTIDE SEQUENCE [LARGE SCALE GENOMIC DNA]</scope>
    <source>
        <strain evidence="2 3">BN5</strain>
    </source>
</reference>
<accession>A0A248VK34</accession>
<dbReference type="Proteomes" id="UP000215158">
    <property type="component" value="Chromosome 1"/>
</dbReference>
<keyword evidence="3" id="KW-1185">Reference proteome</keyword>
<protein>
    <submittedName>
        <fullName evidence="2">Uncharacterized protein</fullName>
    </submittedName>
</protein>
<dbReference type="OrthoDB" id="9088409at2"/>
<dbReference type="KEGG" id="parb:CJU94_15015"/>